<sequence>MTEQATRKRFLTWKLFRRVFLGLVILGVIAFIALAVYVAVLARDLPSHKRLASYEPPITSRVHAGDGTLIAEFAEEHRVFVPIESVPEHVIQAFVAAEDKKFFTHHGLDYVGILRGAINSAKIKLTGGGNLQGGSTITQQVAKNMLLTRDQTIDRKIKEAIIARRMEDAFTKDEILELYLNEIYLGVRAYGVGSAALIYFDKSLPELNLSEAAILASLAKAPSTVNPYRRPERLLARRNYVLGRMVEDGYITQDEADRAMEKGLEVTERLRGPEYAAATYFVQELRKQLIEQYGEEALQRGGLSIRTTIDTRLQLAAQDALQAGLESYDRRHNYRGPFATIDADGNVPEQLEKLTLPPGYGTWEAGMVSRVGSEGARLVLKDGRETSIPKEDVEWARTWTRDGGGAGLASGDVVLVEVARTEEKKPGAETRDGEASEDEWIYVPAETAILRQVPEVEGGIVALDPHTGRVLAMVGGYSFFKSPFNRVTQAVRQPGSSFKPFVYGAALENGYTPSTRILDAPFVYYDEHTEEMWKPQNYSEGRSYGEVTMRTALERSFNQVTARVAVDIGMPAVSEFAERFGLYDNLPPYPAMALGSGETTPWRMARGYAAFVNGGKEVTPTLLDRVQDRHGNTLYKHDTRPCESCDALEWDGGKPPVLPDERKQLVDPVIAYQIVHMLEGVVERGTARRAKRVGKPLAGKTGTTNDYVDALFYGFSPDLVVGIWVGFDTPKSLGEGEAGGSIGAPIFTDFMEVALQDEPALPFRIPPGVRLVQVDHDTGGLPTAASGEVIVEAFRPGTEPGAVFDEDTDFSISGSRSGNGEQRDDIADPFSEGFQPPGFGDQGGDDVADENLSGIY</sequence>
<evidence type="ECO:0000256" key="20">
    <source>
        <dbReference type="ARBA" id="ARBA00023251"/>
    </source>
</evidence>
<keyword evidence="15" id="KW-0133">Cell shape</keyword>
<evidence type="ECO:0000256" key="4">
    <source>
        <dbReference type="ARBA" id="ARBA00007739"/>
    </source>
</evidence>
<keyword evidence="13 28" id="KW-0812">Transmembrane</keyword>
<feature type="compositionally biased region" description="Polar residues" evidence="27">
    <location>
        <begin position="810"/>
        <end position="820"/>
    </location>
</feature>
<evidence type="ECO:0000256" key="11">
    <source>
        <dbReference type="ARBA" id="ARBA00022676"/>
    </source>
</evidence>
<evidence type="ECO:0000313" key="32">
    <source>
        <dbReference type="EMBL" id="RIJ28215.1"/>
    </source>
</evidence>
<proteinExistence type="inferred from homology"/>
<dbReference type="Proteomes" id="UP000266385">
    <property type="component" value="Unassembled WGS sequence"/>
</dbReference>
<evidence type="ECO:0000256" key="24">
    <source>
        <dbReference type="ARBA" id="ARBA00044770"/>
    </source>
</evidence>
<name>A0A399REA7_9PROT</name>
<evidence type="ECO:0000256" key="12">
    <source>
        <dbReference type="ARBA" id="ARBA00022679"/>
    </source>
</evidence>
<dbReference type="GO" id="GO:0046677">
    <property type="term" value="P:response to antibiotic"/>
    <property type="evidence" value="ECO:0007669"/>
    <property type="project" value="UniProtKB-KW"/>
</dbReference>
<keyword evidence="22" id="KW-0961">Cell wall biogenesis/degradation</keyword>
<dbReference type="GO" id="GO:0009252">
    <property type="term" value="P:peptidoglycan biosynthetic process"/>
    <property type="evidence" value="ECO:0007669"/>
    <property type="project" value="UniProtKB-UniPathway"/>
</dbReference>
<comment type="pathway">
    <text evidence="26">Glycan biosynthesis.</text>
</comment>
<dbReference type="EMBL" id="QWFX01000013">
    <property type="protein sequence ID" value="RIJ28215.1"/>
    <property type="molecule type" value="Genomic_DNA"/>
</dbReference>
<dbReference type="GO" id="GO:0008360">
    <property type="term" value="P:regulation of cell shape"/>
    <property type="evidence" value="ECO:0007669"/>
    <property type="project" value="UniProtKB-KW"/>
</dbReference>
<keyword evidence="12" id="KW-0808">Transferase</keyword>
<dbReference type="EC" id="2.4.99.28" evidence="24"/>
<comment type="pathway">
    <text evidence="2">Cell wall biogenesis; peptidoglycan biosynthesis.</text>
</comment>
<evidence type="ECO:0000256" key="3">
    <source>
        <dbReference type="ARBA" id="ARBA00007090"/>
    </source>
</evidence>
<dbReference type="SUPFAM" id="SSF56601">
    <property type="entry name" value="beta-lactamase/transpeptidase-like"/>
    <property type="match status" value="1"/>
</dbReference>
<comment type="catalytic activity">
    <reaction evidence="23">
        <text>Preferential cleavage: (Ac)2-L-Lys-D-Ala-|-D-Ala. Also transpeptidation of peptidyl-alanyl moieties that are N-acyl substituents of D-alanine.</text>
        <dbReference type="EC" id="3.4.16.4"/>
    </reaction>
</comment>
<reference evidence="32 33" key="1">
    <citation type="submission" date="2018-08" db="EMBL/GenBank/DDBJ databases">
        <title>Henriciella mobilis sp. nov., isolated from seawater.</title>
        <authorList>
            <person name="Cheng H."/>
            <person name="Wu Y.-H."/>
            <person name="Xu X.-W."/>
            <person name="Guo L.-L."/>
        </authorList>
    </citation>
    <scope>NUCLEOTIDE SEQUENCE [LARGE SCALE GENOMIC DNA]</scope>
    <source>
        <strain evidence="32 33">JN25</strain>
    </source>
</reference>
<evidence type="ECO:0000256" key="14">
    <source>
        <dbReference type="ARBA" id="ARBA00022801"/>
    </source>
</evidence>
<evidence type="ECO:0000256" key="22">
    <source>
        <dbReference type="ARBA" id="ARBA00023316"/>
    </source>
</evidence>
<keyword evidence="20" id="KW-0046">Antibiotic resistance</keyword>
<dbReference type="GO" id="GO:0008658">
    <property type="term" value="F:penicillin binding"/>
    <property type="evidence" value="ECO:0007669"/>
    <property type="project" value="InterPro"/>
</dbReference>
<dbReference type="NCBIfam" id="TIGR02074">
    <property type="entry name" value="PBP_1a_fam"/>
    <property type="match status" value="1"/>
</dbReference>
<dbReference type="UniPathway" id="UPA00219"/>
<keyword evidence="33" id="KW-1185">Reference proteome</keyword>
<evidence type="ECO:0000256" key="21">
    <source>
        <dbReference type="ARBA" id="ARBA00023268"/>
    </source>
</evidence>
<evidence type="ECO:0000256" key="8">
    <source>
        <dbReference type="ARBA" id="ARBA00022519"/>
    </source>
</evidence>
<evidence type="ECO:0000256" key="10">
    <source>
        <dbReference type="ARBA" id="ARBA00022670"/>
    </source>
</evidence>
<keyword evidence="19 28" id="KW-0472">Membrane</keyword>
<dbReference type="InterPro" id="IPR036950">
    <property type="entry name" value="PBP_transglycosylase"/>
</dbReference>
<comment type="catalytic activity">
    <reaction evidence="25">
        <text>[GlcNAc-(1-&gt;4)-Mur2Ac(oyl-L-Ala-gamma-D-Glu-L-Lys-D-Ala-D-Ala)](n)-di-trans,octa-cis-undecaprenyl diphosphate + beta-D-GlcNAc-(1-&gt;4)-Mur2Ac(oyl-L-Ala-gamma-D-Glu-L-Lys-D-Ala-D-Ala)-di-trans,octa-cis-undecaprenyl diphosphate = [GlcNAc-(1-&gt;4)-Mur2Ac(oyl-L-Ala-gamma-D-Glu-L-Lys-D-Ala-D-Ala)](n+1)-di-trans,octa-cis-undecaprenyl diphosphate + di-trans,octa-cis-undecaprenyl diphosphate + H(+)</text>
        <dbReference type="Rhea" id="RHEA:23708"/>
        <dbReference type="Rhea" id="RHEA-COMP:9602"/>
        <dbReference type="Rhea" id="RHEA-COMP:9603"/>
        <dbReference type="ChEBI" id="CHEBI:15378"/>
        <dbReference type="ChEBI" id="CHEBI:58405"/>
        <dbReference type="ChEBI" id="CHEBI:60033"/>
        <dbReference type="ChEBI" id="CHEBI:78435"/>
        <dbReference type="EC" id="2.4.99.28"/>
    </reaction>
</comment>
<keyword evidence="17" id="KW-0573">Peptidoglycan synthesis</keyword>
<dbReference type="PANTHER" id="PTHR32282">
    <property type="entry name" value="BINDING PROTEIN TRANSPEPTIDASE, PUTATIVE-RELATED"/>
    <property type="match status" value="1"/>
</dbReference>
<evidence type="ECO:0000256" key="2">
    <source>
        <dbReference type="ARBA" id="ARBA00004752"/>
    </source>
</evidence>
<dbReference type="Pfam" id="PF00912">
    <property type="entry name" value="Transgly"/>
    <property type="match status" value="1"/>
</dbReference>
<dbReference type="GO" id="GO:0005886">
    <property type="term" value="C:plasma membrane"/>
    <property type="evidence" value="ECO:0007669"/>
    <property type="project" value="UniProtKB-SubCell"/>
</dbReference>
<dbReference type="GO" id="GO:0071555">
    <property type="term" value="P:cell wall organization"/>
    <property type="evidence" value="ECO:0007669"/>
    <property type="project" value="UniProtKB-KW"/>
</dbReference>
<dbReference type="InterPro" id="IPR001460">
    <property type="entry name" value="PCN-bd_Tpept"/>
</dbReference>
<dbReference type="RefSeq" id="WP_119376750.1">
    <property type="nucleotide sequence ID" value="NZ_QWFY01000025.1"/>
</dbReference>
<dbReference type="GO" id="GO:0006508">
    <property type="term" value="P:proteolysis"/>
    <property type="evidence" value="ECO:0007669"/>
    <property type="project" value="UniProtKB-KW"/>
</dbReference>
<evidence type="ECO:0000256" key="7">
    <source>
        <dbReference type="ARBA" id="ARBA00022475"/>
    </source>
</evidence>
<dbReference type="GO" id="GO:0009002">
    <property type="term" value="F:serine-type D-Ala-D-Ala carboxypeptidase activity"/>
    <property type="evidence" value="ECO:0007669"/>
    <property type="project" value="UniProtKB-EC"/>
</dbReference>
<evidence type="ECO:0000259" key="29">
    <source>
        <dbReference type="Pfam" id="PF00905"/>
    </source>
</evidence>
<comment type="caution">
    <text evidence="32">The sequence shown here is derived from an EMBL/GenBank/DDBJ whole genome shotgun (WGS) entry which is preliminary data.</text>
</comment>
<evidence type="ECO:0000259" key="30">
    <source>
        <dbReference type="Pfam" id="PF00912"/>
    </source>
</evidence>
<comment type="similarity">
    <text evidence="3">In the C-terminal section; belongs to the transpeptidase family.</text>
</comment>
<evidence type="ECO:0000256" key="26">
    <source>
        <dbReference type="ARBA" id="ARBA00060592"/>
    </source>
</evidence>
<dbReference type="SUPFAM" id="SSF53955">
    <property type="entry name" value="Lysozyme-like"/>
    <property type="match status" value="1"/>
</dbReference>
<accession>A0A399REA7</accession>
<dbReference type="InterPro" id="IPR012338">
    <property type="entry name" value="Beta-lactam/transpept-like"/>
</dbReference>
<keyword evidence="7" id="KW-1003">Cell membrane</keyword>
<evidence type="ECO:0000256" key="28">
    <source>
        <dbReference type="SAM" id="Phobius"/>
    </source>
</evidence>
<evidence type="ECO:0000256" key="19">
    <source>
        <dbReference type="ARBA" id="ARBA00023136"/>
    </source>
</evidence>
<feature type="transmembrane region" description="Helical" evidence="28">
    <location>
        <begin position="20"/>
        <end position="42"/>
    </location>
</feature>
<organism evidence="32 33">
    <name type="scientific">Henriciella mobilis</name>
    <dbReference type="NCBI Taxonomy" id="2305467"/>
    <lineage>
        <taxon>Bacteria</taxon>
        <taxon>Pseudomonadati</taxon>
        <taxon>Pseudomonadota</taxon>
        <taxon>Alphaproteobacteria</taxon>
        <taxon>Hyphomonadales</taxon>
        <taxon>Hyphomonadaceae</taxon>
        <taxon>Henriciella</taxon>
    </lineage>
</organism>
<keyword evidence="11" id="KW-0328">Glycosyltransferase</keyword>
<evidence type="ECO:0000256" key="15">
    <source>
        <dbReference type="ARBA" id="ARBA00022960"/>
    </source>
</evidence>
<protein>
    <recommendedName>
        <fullName evidence="6">Penicillin-binding protein 1A</fullName>
        <ecNumber evidence="24">2.4.99.28</ecNumber>
        <ecNumber evidence="5">3.4.16.4</ecNumber>
    </recommendedName>
</protein>
<dbReference type="OrthoDB" id="9766909at2"/>
<evidence type="ECO:0000259" key="31">
    <source>
        <dbReference type="Pfam" id="PF17092"/>
    </source>
</evidence>
<evidence type="ECO:0000313" key="33">
    <source>
        <dbReference type="Proteomes" id="UP000266385"/>
    </source>
</evidence>
<feature type="region of interest" description="Disordered" evidence="27">
    <location>
        <begin position="798"/>
        <end position="856"/>
    </location>
</feature>
<evidence type="ECO:0000256" key="27">
    <source>
        <dbReference type="SAM" id="MobiDB-lite"/>
    </source>
</evidence>
<comment type="subcellular location">
    <subcellularLocation>
        <location evidence="1">Cell inner membrane</location>
        <topology evidence="1">Single-pass type II membrane protein</topology>
    </subcellularLocation>
</comment>
<keyword evidence="8" id="KW-0997">Cell inner membrane</keyword>
<feature type="domain" description="Glycosyl transferase family 51" evidence="30">
    <location>
        <begin position="67"/>
        <end position="245"/>
    </location>
</feature>
<dbReference type="EC" id="3.4.16.4" evidence="5"/>
<evidence type="ECO:0000256" key="9">
    <source>
        <dbReference type="ARBA" id="ARBA00022645"/>
    </source>
</evidence>
<evidence type="ECO:0000256" key="16">
    <source>
        <dbReference type="ARBA" id="ARBA00022968"/>
    </source>
</evidence>
<dbReference type="InterPro" id="IPR050396">
    <property type="entry name" value="Glycosyltr_51/Transpeptidase"/>
</dbReference>
<gene>
    <name evidence="32" type="ORF">D1223_12475</name>
</gene>
<feature type="domain" description="Penicillin-binding protein transpeptidase" evidence="29">
    <location>
        <begin position="458"/>
        <end position="752"/>
    </location>
</feature>
<keyword evidence="9" id="KW-0121">Carboxypeptidase</keyword>
<dbReference type="Pfam" id="PF17092">
    <property type="entry name" value="PCB_OB"/>
    <property type="match status" value="1"/>
</dbReference>
<dbReference type="Gene3D" id="1.10.3810.10">
    <property type="entry name" value="Biosynthetic peptidoglycan transglycosylase-like"/>
    <property type="match status" value="1"/>
</dbReference>
<dbReference type="AlphaFoldDB" id="A0A399REA7"/>
<keyword evidence="14" id="KW-0378">Hydrolase</keyword>
<evidence type="ECO:0000256" key="1">
    <source>
        <dbReference type="ARBA" id="ARBA00004249"/>
    </source>
</evidence>
<evidence type="ECO:0000256" key="13">
    <source>
        <dbReference type="ARBA" id="ARBA00022692"/>
    </source>
</evidence>
<keyword evidence="16" id="KW-0735">Signal-anchor</keyword>
<evidence type="ECO:0000256" key="5">
    <source>
        <dbReference type="ARBA" id="ARBA00012448"/>
    </source>
</evidence>
<evidence type="ECO:0000256" key="17">
    <source>
        <dbReference type="ARBA" id="ARBA00022984"/>
    </source>
</evidence>
<dbReference type="PANTHER" id="PTHR32282:SF27">
    <property type="entry name" value="PENICILLIN-BINDING PROTEIN 1A"/>
    <property type="match status" value="1"/>
</dbReference>
<dbReference type="Gene3D" id="2.40.50.140">
    <property type="entry name" value="Nucleic acid-binding proteins"/>
    <property type="match status" value="1"/>
</dbReference>
<evidence type="ECO:0000256" key="18">
    <source>
        <dbReference type="ARBA" id="ARBA00022989"/>
    </source>
</evidence>
<dbReference type="InterPro" id="IPR031376">
    <property type="entry name" value="PCB_OB"/>
</dbReference>
<evidence type="ECO:0000256" key="25">
    <source>
        <dbReference type="ARBA" id="ARBA00049902"/>
    </source>
</evidence>
<keyword evidence="21" id="KW-0511">Multifunctional enzyme</keyword>
<feature type="domain" description="Penicillin-binding protein OB-like" evidence="31">
    <location>
        <begin position="334"/>
        <end position="456"/>
    </location>
</feature>
<dbReference type="FunFam" id="1.10.3810.10:FF:000003">
    <property type="entry name" value="Penicillin-binding protein 1a"/>
    <property type="match status" value="1"/>
</dbReference>
<dbReference type="InterPro" id="IPR001264">
    <property type="entry name" value="Glyco_trans_51"/>
</dbReference>
<evidence type="ECO:0000256" key="6">
    <source>
        <dbReference type="ARBA" id="ARBA00018638"/>
    </source>
</evidence>
<keyword evidence="18 28" id="KW-1133">Transmembrane helix</keyword>
<dbReference type="Gene3D" id="3.40.710.10">
    <property type="entry name" value="DD-peptidase/beta-lactamase superfamily"/>
    <property type="match status" value="2"/>
</dbReference>
<comment type="similarity">
    <text evidence="4">In the N-terminal section; belongs to the glycosyltransferase 51 family.</text>
</comment>
<dbReference type="InterPro" id="IPR023346">
    <property type="entry name" value="Lysozyme-like_dom_sf"/>
</dbReference>
<evidence type="ECO:0000256" key="23">
    <source>
        <dbReference type="ARBA" id="ARBA00034000"/>
    </source>
</evidence>
<dbReference type="InterPro" id="IPR012340">
    <property type="entry name" value="NA-bd_OB-fold"/>
</dbReference>
<dbReference type="GO" id="GO:0030288">
    <property type="term" value="C:outer membrane-bounded periplasmic space"/>
    <property type="evidence" value="ECO:0007669"/>
    <property type="project" value="TreeGrafter"/>
</dbReference>
<keyword evidence="10" id="KW-0645">Protease</keyword>
<dbReference type="Pfam" id="PF00905">
    <property type="entry name" value="Transpeptidase"/>
    <property type="match status" value="1"/>
</dbReference>
<dbReference type="GO" id="GO:0008955">
    <property type="term" value="F:peptidoglycan glycosyltransferase activity"/>
    <property type="evidence" value="ECO:0007669"/>
    <property type="project" value="UniProtKB-EC"/>
</dbReference>